<sequence length="309" mass="35224">MSKKPVLVIMAAGMGSRYGGLKQIDPVDPYGNMIIDFSIYDAKQAGFEKVIFIIKKAIDEAFREGIGRRIEKYMDVEYVYQELDVLPKGYEVPEGRVKPWGTGHAILCAAEAIDGAPFAVINSDDYYGRTAFEEIYRQLTTEQDGATYQYAMVAYDLYKTLTDNGHVARGICTADDQNHLVGIHERTRIENHGGQAEYTEDDGATWTGLPQGTIVSMNLWGFTPSILIELKRRFLPFLEDVYKTNPLKGEYFLPFVVDELLQEKKAEVTVLRSYDNWYGVTYKEDKENVMAALQKLKDEGRYPQKLWEE</sequence>
<feature type="domain" description="Nucleotidyl transferase" evidence="1">
    <location>
        <begin position="8"/>
        <end position="149"/>
    </location>
</feature>
<dbReference type="SUPFAM" id="SSF53448">
    <property type="entry name" value="Nucleotide-diphospho-sugar transferases"/>
    <property type="match status" value="1"/>
</dbReference>
<dbReference type="InterPro" id="IPR005835">
    <property type="entry name" value="NTP_transferase_dom"/>
</dbReference>
<dbReference type="RefSeq" id="WP_022463053.1">
    <property type="nucleotide sequence ID" value="NZ_CYYV01000001.1"/>
</dbReference>
<keyword evidence="2" id="KW-0808">Transferase</keyword>
<protein>
    <submittedName>
        <fullName evidence="2">UDP-N-acetylglucosamine diphosphorylase/glucosamine-1-phosphate N-acetyltransferase</fullName>
    </submittedName>
</protein>
<name>A0A173WDC6_9FIRM</name>
<evidence type="ECO:0000313" key="3">
    <source>
        <dbReference type="Proteomes" id="UP000095706"/>
    </source>
</evidence>
<dbReference type="AlphaFoldDB" id="A0A173WDC6"/>
<dbReference type="Pfam" id="PF00483">
    <property type="entry name" value="NTP_transferase"/>
    <property type="match status" value="1"/>
</dbReference>
<dbReference type="EMBL" id="CYYV01000001">
    <property type="protein sequence ID" value="CUN36457.1"/>
    <property type="molecule type" value="Genomic_DNA"/>
</dbReference>
<dbReference type="InterPro" id="IPR029044">
    <property type="entry name" value="Nucleotide-diphossugar_trans"/>
</dbReference>
<dbReference type="Proteomes" id="UP000095706">
    <property type="component" value="Unassembled WGS sequence"/>
</dbReference>
<gene>
    <name evidence="2" type="ORF">ERS852406_00072</name>
</gene>
<accession>A0A173WDC6</accession>
<organism evidence="2 3">
    <name type="scientific">Fusicatenibacter saccharivorans</name>
    <dbReference type="NCBI Taxonomy" id="1150298"/>
    <lineage>
        <taxon>Bacteria</taxon>
        <taxon>Bacillati</taxon>
        <taxon>Bacillota</taxon>
        <taxon>Clostridia</taxon>
        <taxon>Lachnospirales</taxon>
        <taxon>Lachnospiraceae</taxon>
        <taxon>Fusicatenibacter</taxon>
    </lineage>
</organism>
<dbReference type="Gene3D" id="3.90.550.10">
    <property type="entry name" value="Spore Coat Polysaccharide Biosynthesis Protein SpsA, Chain A"/>
    <property type="match status" value="1"/>
</dbReference>
<proteinExistence type="predicted"/>
<reference evidence="2 3" key="1">
    <citation type="submission" date="2015-09" db="EMBL/GenBank/DDBJ databases">
        <authorList>
            <consortium name="Pathogen Informatics"/>
        </authorList>
    </citation>
    <scope>NUCLEOTIDE SEQUENCE [LARGE SCALE GENOMIC DNA]</scope>
    <source>
        <strain evidence="2 3">2789STDY5608849</strain>
    </source>
</reference>
<evidence type="ECO:0000259" key="1">
    <source>
        <dbReference type="Pfam" id="PF00483"/>
    </source>
</evidence>
<evidence type="ECO:0000313" key="2">
    <source>
        <dbReference type="EMBL" id="CUN36457.1"/>
    </source>
</evidence>
<dbReference type="GO" id="GO:0016740">
    <property type="term" value="F:transferase activity"/>
    <property type="evidence" value="ECO:0007669"/>
    <property type="project" value="UniProtKB-KW"/>
</dbReference>